<keyword evidence="2" id="KW-1185">Reference proteome</keyword>
<organism evidence="1 2">
    <name type="scientific">Gramella jeungdoensis</name>
    <dbReference type="NCBI Taxonomy" id="708091"/>
    <lineage>
        <taxon>Bacteria</taxon>
        <taxon>Pseudomonadati</taxon>
        <taxon>Bacteroidota</taxon>
        <taxon>Flavobacteriia</taxon>
        <taxon>Flavobacteriales</taxon>
        <taxon>Flavobacteriaceae</taxon>
        <taxon>Christiangramia</taxon>
    </lineage>
</organism>
<dbReference type="SUPFAM" id="SSF51197">
    <property type="entry name" value="Clavaminate synthase-like"/>
    <property type="match status" value="1"/>
</dbReference>
<proteinExistence type="predicted"/>
<dbReference type="AlphaFoldDB" id="A0A4Y8AT11"/>
<comment type="caution">
    <text evidence="1">The sequence shown here is derived from an EMBL/GenBank/DDBJ whole genome shotgun (WGS) entry which is preliminary data.</text>
</comment>
<dbReference type="PANTHER" id="PTHR34986:SF1">
    <property type="entry name" value="PROTEIN YIAL"/>
    <property type="match status" value="1"/>
</dbReference>
<protein>
    <submittedName>
        <fullName evidence="1">DUF386 domain-containing protein</fullName>
    </submittedName>
</protein>
<dbReference type="EMBL" id="SNQI01000002">
    <property type="protein sequence ID" value="TEW75031.1"/>
    <property type="molecule type" value="Genomic_DNA"/>
</dbReference>
<dbReference type="NCBIfam" id="TIGR00022">
    <property type="entry name" value="YhcH/YjgK/YiaL family protein"/>
    <property type="match status" value="1"/>
</dbReference>
<dbReference type="InterPro" id="IPR004375">
    <property type="entry name" value="NanQ/TabA/YiaL"/>
</dbReference>
<sequence length="149" mass="17217">MIVDKIENAHLYTNSHSGIDKALNYIKNTNFFKLTKGRHEIEGDEIFAIVNEYKTKNQEENLLESHIKYIDVQFIAQGTEQIGFTTFNNQIPEKFYDSTDDYMLFKEPYNLITLNEGMFAIFYPSDIHIPGLIADTVSKVTKVVVKVKL</sequence>
<gene>
    <name evidence="1" type="ORF">E2488_05770</name>
</gene>
<accession>A0A4Y8AT11</accession>
<dbReference type="Gene3D" id="2.60.120.370">
    <property type="entry name" value="YhcH/YjgK/YiaL"/>
    <property type="match status" value="1"/>
</dbReference>
<dbReference type="GO" id="GO:0005829">
    <property type="term" value="C:cytosol"/>
    <property type="evidence" value="ECO:0007669"/>
    <property type="project" value="TreeGrafter"/>
</dbReference>
<name>A0A4Y8AT11_9FLAO</name>
<evidence type="ECO:0000313" key="2">
    <source>
        <dbReference type="Proteomes" id="UP000298517"/>
    </source>
</evidence>
<evidence type="ECO:0000313" key="1">
    <source>
        <dbReference type="EMBL" id="TEW75031.1"/>
    </source>
</evidence>
<reference evidence="1 2" key="1">
    <citation type="journal article" date="2011" name="J. Microbiol.">
        <title>Gramella jeungdoensis sp. nov., isolated from a solar saltern in Korea.</title>
        <authorList>
            <person name="Joung Y."/>
            <person name="Kim H."/>
            <person name="Jang T."/>
            <person name="Ahn T.S."/>
            <person name="Joh K."/>
        </authorList>
    </citation>
    <scope>NUCLEOTIDE SEQUENCE [LARGE SCALE GENOMIC DNA]</scope>
    <source>
        <strain evidence="1 2">KCTC 23123</strain>
    </source>
</reference>
<dbReference type="Proteomes" id="UP000298517">
    <property type="component" value="Unassembled WGS sequence"/>
</dbReference>
<dbReference type="PANTHER" id="PTHR34986">
    <property type="entry name" value="EVOLVED BETA-GALACTOSIDASE SUBUNIT BETA"/>
    <property type="match status" value="1"/>
</dbReference>
<dbReference type="Pfam" id="PF04074">
    <property type="entry name" value="DUF386"/>
    <property type="match status" value="1"/>
</dbReference>
<dbReference type="InterPro" id="IPR037012">
    <property type="entry name" value="NanQ/TabA/YiaL_sf"/>
</dbReference>
<dbReference type="OrthoDB" id="9792756at2"/>
<dbReference type="RefSeq" id="WP_134247401.1">
    <property type="nucleotide sequence ID" value="NZ_SNQI01000002.1"/>
</dbReference>